<protein>
    <submittedName>
        <fullName evidence="1">Uncharacterized protein</fullName>
    </submittedName>
</protein>
<name>A0A1C7F8M4_9VIBR</name>
<dbReference type="AlphaFoldDB" id="A0A1C7F8M4"/>
<organism evidence="1 2">
    <name type="scientific">Vibrio scophthalmi</name>
    <dbReference type="NCBI Taxonomy" id="45658"/>
    <lineage>
        <taxon>Bacteria</taxon>
        <taxon>Pseudomonadati</taxon>
        <taxon>Pseudomonadota</taxon>
        <taxon>Gammaproteobacteria</taxon>
        <taxon>Vibrionales</taxon>
        <taxon>Vibrionaceae</taxon>
        <taxon>Vibrio</taxon>
    </lineage>
</organism>
<evidence type="ECO:0000313" key="2">
    <source>
        <dbReference type="Proteomes" id="UP000092528"/>
    </source>
</evidence>
<sequence>MASSPISSFKNRIGRLMPNGYLHSRKIHYLSRYYASHQSKHHSDQTHP</sequence>
<gene>
    <name evidence="1" type="ORF">VSVS05_00531</name>
</gene>
<dbReference type="EMBL" id="CP016414">
    <property type="protein sequence ID" value="ANU35664.1"/>
    <property type="molecule type" value="Genomic_DNA"/>
</dbReference>
<accession>A0A1C7F8M4</accession>
<dbReference type="Proteomes" id="UP000092528">
    <property type="component" value="Chromosome 1"/>
</dbReference>
<keyword evidence="2" id="KW-1185">Reference proteome</keyword>
<proteinExistence type="predicted"/>
<evidence type="ECO:0000313" key="1">
    <source>
        <dbReference type="EMBL" id="ANU35664.1"/>
    </source>
</evidence>
<reference evidence="1 2" key="1">
    <citation type="submission" date="2016-07" db="EMBL/GenBank/DDBJ databases">
        <title>Genome sequencing of Vibrio scophthalmi strain VS-05, an isolated from Paralichthys olivaceus.</title>
        <authorList>
            <person name="Han H.-J."/>
        </authorList>
    </citation>
    <scope>NUCLEOTIDE SEQUENCE [LARGE SCALE GENOMIC DNA]</scope>
    <source>
        <strain evidence="1 2">VS-05</strain>
    </source>
</reference>